<gene>
    <name evidence="2" type="ORF">A361_28535</name>
</gene>
<evidence type="ECO:0000313" key="3">
    <source>
        <dbReference type="Proteomes" id="UP000077856"/>
    </source>
</evidence>
<dbReference type="GO" id="GO:0008641">
    <property type="term" value="F:ubiquitin-like modifier activating enzyme activity"/>
    <property type="evidence" value="ECO:0007669"/>
    <property type="project" value="InterPro"/>
</dbReference>
<evidence type="ECO:0000259" key="1">
    <source>
        <dbReference type="Pfam" id="PF00899"/>
    </source>
</evidence>
<reference evidence="2 3" key="1">
    <citation type="submission" date="2016-04" db="EMBL/GenBank/DDBJ databases">
        <title>Complete genome sequence of Bacillus oceanisediminis strain 2691.</title>
        <authorList>
            <person name="Jeong H."/>
            <person name="Kim H.J."/>
            <person name="Lee D.-W."/>
        </authorList>
    </citation>
    <scope>NUCLEOTIDE SEQUENCE [LARGE SCALE GENOMIC DNA]</scope>
    <source>
        <strain evidence="2 3">2691</strain>
        <plasmid evidence="3">pbo1</plasmid>
    </source>
</reference>
<dbReference type="AlphaFoldDB" id="A0A160MI43"/>
<feature type="domain" description="THIF-type NAD/FAD binding fold" evidence="1">
    <location>
        <begin position="16"/>
        <end position="138"/>
    </location>
</feature>
<dbReference type="eggNOG" id="COG0476">
    <property type="taxonomic scope" value="Bacteria"/>
</dbReference>
<dbReference type="EMBL" id="CP015507">
    <property type="protein sequence ID" value="AND43116.1"/>
    <property type="molecule type" value="Genomic_DNA"/>
</dbReference>
<dbReference type="KEGG" id="bon:A361_28535"/>
<dbReference type="Proteomes" id="UP000077856">
    <property type="component" value="Plasmid pBO1"/>
</dbReference>
<dbReference type="Gene3D" id="3.40.50.720">
    <property type="entry name" value="NAD(P)-binding Rossmann-like Domain"/>
    <property type="match status" value="1"/>
</dbReference>
<accession>A0A160MI43</accession>
<dbReference type="Pfam" id="PF00899">
    <property type="entry name" value="ThiF"/>
    <property type="match status" value="1"/>
</dbReference>
<dbReference type="RefSeq" id="WP_019379639.1">
    <property type="nucleotide sequence ID" value="NZ_CP015507.1"/>
</dbReference>
<dbReference type="InterPro" id="IPR035985">
    <property type="entry name" value="Ubiquitin-activating_enz"/>
</dbReference>
<name>A0A160MI43_9BACI</name>
<evidence type="ECO:0000313" key="2">
    <source>
        <dbReference type="EMBL" id="AND43116.1"/>
    </source>
</evidence>
<proteinExistence type="predicted"/>
<protein>
    <submittedName>
        <fullName evidence="2">Thiamine biosynthesis protein ThiF</fullName>
    </submittedName>
</protein>
<organism evidence="2 3">
    <name type="scientific">Cytobacillus oceanisediminis 2691</name>
    <dbReference type="NCBI Taxonomy" id="1196031"/>
    <lineage>
        <taxon>Bacteria</taxon>
        <taxon>Bacillati</taxon>
        <taxon>Bacillota</taxon>
        <taxon>Bacilli</taxon>
        <taxon>Bacillales</taxon>
        <taxon>Bacillaceae</taxon>
        <taxon>Cytobacillus</taxon>
    </lineage>
</organism>
<dbReference type="InterPro" id="IPR000594">
    <property type="entry name" value="ThiF_NAD_FAD-bd"/>
</dbReference>
<sequence length="281" mass="31928">MPKISVDFTKGKRLFTHIVLVGAGGNGGYVIQQVAQMLNIFDVWGKMVIADYDHYEEKNLANQLCLRQDLGRNKAEILAKRYRSAYQVNIETYSASYIENVETLDNLFNTDYEGCHGWSTSYVPILISCVDNNFSRRVFHEYFEKVDNLLYIDIGNEEAQVPNDFRIRSKDAWTEEELETYERSGFTGQLVCGLKINGNVISEPVASVFPDILEDQDEIAPSELSCTELAASNPQRVITNRYSALAASTVLNEIFELGTLSTHKIFYHSKKGYMRSEPITQ</sequence>
<keyword evidence="2" id="KW-0614">Plasmid</keyword>
<geneLocation type="plasmid" evidence="3">
    <name>pbo1</name>
</geneLocation>
<dbReference type="SUPFAM" id="SSF69572">
    <property type="entry name" value="Activating enzymes of the ubiquitin-like proteins"/>
    <property type="match status" value="1"/>
</dbReference>